<dbReference type="Proteomes" id="UP001611075">
    <property type="component" value="Unassembled WGS sequence"/>
</dbReference>
<dbReference type="PROSITE" id="PS51819">
    <property type="entry name" value="VOC"/>
    <property type="match status" value="1"/>
</dbReference>
<dbReference type="InterPro" id="IPR037523">
    <property type="entry name" value="VOC_core"/>
</dbReference>
<protein>
    <submittedName>
        <fullName evidence="2">VOC family protein</fullName>
    </submittedName>
</protein>
<accession>A0ABW7SES2</accession>
<evidence type="ECO:0000259" key="1">
    <source>
        <dbReference type="PROSITE" id="PS51819"/>
    </source>
</evidence>
<dbReference type="PANTHER" id="PTHR34109">
    <property type="entry name" value="BNAUNNG04460D PROTEIN-RELATED"/>
    <property type="match status" value="1"/>
</dbReference>
<feature type="domain" description="VOC" evidence="1">
    <location>
        <begin position="4"/>
        <end position="132"/>
    </location>
</feature>
<dbReference type="EMBL" id="JBIRPU010000001">
    <property type="protein sequence ID" value="MFI0791101.1"/>
    <property type="molecule type" value="Genomic_DNA"/>
</dbReference>
<evidence type="ECO:0000313" key="3">
    <source>
        <dbReference type="Proteomes" id="UP001611075"/>
    </source>
</evidence>
<sequence>MVAAAFRVGLRVTDVESAARFYRGFGFGEVGTVPDPQGRPVMTILQRGEVHLIVDALRGMPFADSERERQTQVGPRGLGVAIGLGVDDLEASYEYCRGSGCTITCEPMDEAWGDRVFECIDPFGYVWEFSEPIADGQPHDGFAAVQEKWFPTGPAGA</sequence>
<gene>
    <name evidence="2" type="ORF">ACH4OY_00125</name>
</gene>
<dbReference type="RefSeq" id="WP_396675606.1">
    <property type="nucleotide sequence ID" value="NZ_JBIRPU010000001.1"/>
</dbReference>
<comment type="caution">
    <text evidence="2">The sequence shown here is derived from an EMBL/GenBank/DDBJ whole genome shotgun (WGS) entry which is preliminary data.</text>
</comment>
<organism evidence="2 3">
    <name type="scientific">Micromonospora rubida</name>
    <dbReference type="NCBI Taxonomy" id="2697657"/>
    <lineage>
        <taxon>Bacteria</taxon>
        <taxon>Bacillati</taxon>
        <taxon>Actinomycetota</taxon>
        <taxon>Actinomycetes</taxon>
        <taxon>Micromonosporales</taxon>
        <taxon>Micromonosporaceae</taxon>
        <taxon>Micromonospora</taxon>
    </lineage>
</organism>
<dbReference type="Gene3D" id="3.10.180.10">
    <property type="entry name" value="2,3-Dihydroxybiphenyl 1,2-Dioxygenase, domain 1"/>
    <property type="match status" value="1"/>
</dbReference>
<evidence type="ECO:0000313" key="2">
    <source>
        <dbReference type="EMBL" id="MFI0791101.1"/>
    </source>
</evidence>
<dbReference type="InterPro" id="IPR004360">
    <property type="entry name" value="Glyas_Fos-R_dOase_dom"/>
</dbReference>
<keyword evidence="3" id="KW-1185">Reference proteome</keyword>
<dbReference type="Pfam" id="PF00903">
    <property type="entry name" value="Glyoxalase"/>
    <property type="match status" value="1"/>
</dbReference>
<dbReference type="InterPro" id="IPR029068">
    <property type="entry name" value="Glyas_Bleomycin-R_OHBP_Dase"/>
</dbReference>
<name>A0ABW7SES2_9ACTN</name>
<proteinExistence type="predicted"/>
<reference evidence="2 3" key="1">
    <citation type="submission" date="2024-10" db="EMBL/GenBank/DDBJ databases">
        <title>The Natural Products Discovery Center: Release of the First 8490 Sequenced Strains for Exploring Actinobacteria Biosynthetic Diversity.</title>
        <authorList>
            <person name="Kalkreuter E."/>
            <person name="Kautsar S.A."/>
            <person name="Yang D."/>
            <person name="Bader C.D."/>
            <person name="Teijaro C.N."/>
            <person name="Fluegel L."/>
            <person name="Davis C.M."/>
            <person name="Simpson J.R."/>
            <person name="Lauterbach L."/>
            <person name="Steele A.D."/>
            <person name="Gui C."/>
            <person name="Meng S."/>
            <person name="Li G."/>
            <person name="Viehrig K."/>
            <person name="Ye F."/>
            <person name="Su P."/>
            <person name="Kiefer A.F."/>
            <person name="Nichols A."/>
            <person name="Cepeda A.J."/>
            <person name="Yan W."/>
            <person name="Fan B."/>
            <person name="Jiang Y."/>
            <person name="Adhikari A."/>
            <person name="Zheng C.-J."/>
            <person name="Schuster L."/>
            <person name="Cowan T.M."/>
            <person name="Smanski M.J."/>
            <person name="Chevrette M.G."/>
            <person name="De Carvalho L.P.S."/>
            <person name="Shen B."/>
        </authorList>
    </citation>
    <scope>NUCLEOTIDE SEQUENCE [LARGE SCALE GENOMIC DNA]</scope>
    <source>
        <strain evidence="2 3">NPDC021253</strain>
    </source>
</reference>
<dbReference type="SUPFAM" id="SSF54593">
    <property type="entry name" value="Glyoxalase/Bleomycin resistance protein/Dihydroxybiphenyl dioxygenase"/>
    <property type="match status" value="1"/>
</dbReference>